<gene>
    <name evidence="1" type="ORF">DVR09_03495</name>
</gene>
<dbReference type="RefSeq" id="WP_115415699.1">
    <property type="nucleotide sequence ID" value="NZ_CP031357.1"/>
</dbReference>
<organism evidence="1 2">
    <name type="scientific">Erythrobacter aureus</name>
    <dbReference type="NCBI Taxonomy" id="2182384"/>
    <lineage>
        <taxon>Bacteria</taxon>
        <taxon>Pseudomonadati</taxon>
        <taxon>Pseudomonadota</taxon>
        <taxon>Alphaproteobacteria</taxon>
        <taxon>Sphingomonadales</taxon>
        <taxon>Erythrobacteraceae</taxon>
        <taxon>Erythrobacter/Porphyrobacter group</taxon>
        <taxon>Erythrobacter</taxon>
    </lineage>
</organism>
<name>A0A345YC60_9SPHN</name>
<evidence type="ECO:0000313" key="1">
    <source>
        <dbReference type="EMBL" id="AXK41512.1"/>
    </source>
</evidence>
<sequence>METALRSALVDWLRADPILAGMVNAIEEEGPIAASPPHIAIAASASTDWSTKTGPGREIRLALELVDRGDEAAATGAIAARIEQRIATLAPQQSGFRVVVTRFLRSRAERRRRNLRAVLLEYRFLTIAG</sequence>
<dbReference type="Proteomes" id="UP000254508">
    <property type="component" value="Chromosome"/>
</dbReference>
<dbReference type="Gene3D" id="3.30.2000.30">
    <property type="match status" value="1"/>
</dbReference>
<dbReference type="OrthoDB" id="7450850at2"/>
<dbReference type="InterPro" id="IPR021508">
    <property type="entry name" value="Gp17-like"/>
</dbReference>
<dbReference type="InterPro" id="IPR053745">
    <property type="entry name" value="Viral_Tail_Comp_sf"/>
</dbReference>
<evidence type="ECO:0000313" key="2">
    <source>
        <dbReference type="Proteomes" id="UP000254508"/>
    </source>
</evidence>
<keyword evidence="2" id="KW-1185">Reference proteome</keyword>
<dbReference type="Pfam" id="PF11367">
    <property type="entry name" value="Tail_completion_gp17"/>
    <property type="match status" value="1"/>
</dbReference>
<proteinExistence type="predicted"/>
<reference evidence="2" key="1">
    <citation type="submission" date="2018-07" db="EMBL/GenBank/DDBJ databases">
        <title>Genome sequence of Erythrobacter strain YH-07, an antagonistic bacterium isolated from Yellow Sea.</title>
        <authorList>
            <person name="Tang T."/>
            <person name="Liu Q."/>
            <person name="Sun X."/>
        </authorList>
    </citation>
    <scope>NUCLEOTIDE SEQUENCE [LARGE SCALE GENOMIC DNA]</scope>
    <source>
        <strain evidence="2">YH-07</strain>
    </source>
</reference>
<dbReference type="KEGG" id="err:DVR09_03495"/>
<protein>
    <submittedName>
        <fullName evidence="1">DUF3168 domain-containing protein</fullName>
    </submittedName>
</protein>
<dbReference type="AlphaFoldDB" id="A0A345YC60"/>
<accession>A0A345YC60</accession>
<dbReference type="EMBL" id="CP031357">
    <property type="protein sequence ID" value="AXK41512.1"/>
    <property type="molecule type" value="Genomic_DNA"/>
</dbReference>